<name>A0ABX0MLC2_9BURK</name>
<dbReference type="RefSeq" id="WP_167235516.1">
    <property type="nucleotide sequence ID" value="NZ_WHJF01000005.1"/>
</dbReference>
<organism evidence="2 3">
    <name type="scientific">Massilia genomosp. 1</name>
    <dbReference type="NCBI Taxonomy" id="2609280"/>
    <lineage>
        <taxon>Bacteria</taxon>
        <taxon>Pseudomonadati</taxon>
        <taxon>Pseudomonadota</taxon>
        <taxon>Betaproteobacteria</taxon>
        <taxon>Burkholderiales</taxon>
        <taxon>Oxalobacteraceae</taxon>
        <taxon>Telluria group</taxon>
        <taxon>Massilia</taxon>
    </lineage>
</organism>
<feature type="domain" description="Ice-binding protein C-terminal" evidence="1">
    <location>
        <begin position="32"/>
        <end position="56"/>
    </location>
</feature>
<protein>
    <recommendedName>
        <fullName evidence="1">Ice-binding protein C-terminal domain-containing protein</fullName>
    </recommendedName>
</protein>
<comment type="caution">
    <text evidence="2">The sequence shown here is derived from an EMBL/GenBank/DDBJ whole genome shotgun (WGS) entry which is preliminary data.</text>
</comment>
<dbReference type="Pfam" id="PF07589">
    <property type="entry name" value="PEP-CTERM"/>
    <property type="match status" value="1"/>
</dbReference>
<dbReference type="EMBL" id="WHJF01000005">
    <property type="protein sequence ID" value="NHZ61251.1"/>
    <property type="molecule type" value="Genomic_DNA"/>
</dbReference>
<gene>
    <name evidence="2" type="ORF">F1735_02845</name>
</gene>
<evidence type="ECO:0000259" key="1">
    <source>
        <dbReference type="Pfam" id="PF07589"/>
    </source>
</evidence>
<accession>A0ABX0MLC2</accession>
<evidence type="ECO:0000313" key="2">
    <source>
        <dbReference type="EMBL" id="NHZ61251.1"/>
    </source>
</evidence>
<evidence type="ECO:0000313" key="3">
    <source>
        <dbReference type="Proteomes" id="UP000610594"/>
    </source>
</evidence>
<dbReference type="Proteomes" id="UP000610594">
    <property type="component" value="Unassembled WGS sequence"/>
</dbReference>
<sequence length="59" mass="5940">MPELAACLDANNGDHPGVRRIVPDYAGCADEVPEPASLARSAIGALGLAGVTGRRKAAP</sequence>
<reference evidence="2 3" key="1">
    <citation type="submission" date="2019-10" db="EMBL/GenBank/DDBJ databases">
        <title>Taxonomy of Antarctic Massilia spp.: description of Massilia rubra sp. nov., Massilia aquatica sp. nov., Massilia mucilaginosa sp. nov., Massilia frigida sp. nov. isolated from streams, lakes and regoliths.</title>
        <authorList>
            <person name="Holochova P."/>
            <person name="Sedlacek I."/>
            <person name="Kralova S."/>
            <person name="Maslanova I."/>
            <person name="Busse H.-J."/>
            <person name="Stankova E."/>
            <person name="Vrbovska V."/>
            <person name="Kovarovic V."/>
            <person name="Bartak M."/>
            <person name="Svec P."/>
            <person name="Pantucek R."/>
        </authorList>
    </citation>
    <scope>NUCLEOTIDE SEQUENCE [LARGE SCALE GENOMIC DNA]</scope>
    <source>
        <strain evidence="2 3">CCM 8694</strain>
    </source>
</reference>
<dbReference type="InterPro" id="IPR013424">
    <property type="entry name" value="Ice-binding_C"/>
</dbReference>
<keyword evidence="3" id="KW-1185">Reference proteome</keyword>
<proteinExistence type="predicted"/>